<proteinExistence type="predicted"/>
<reference evidence="1 2" key="1">
    <citation type="submission" date="2017-11" db="EMBL/GenBank/DDBJ databases">
        <title>Reclassification of Bisgaard taxon 5 as Caviibacterium pharyngocola gen. nov., sp. nov.</title>
        <authorList>
            <person name="Christensen H."/>
        </authorList>
    </citation>
    <scope>NUCLEOTIDE SEQUENCE [LARGE SCALE GENOMIC DNA]</scope>
    <source>
        <strain evidence="1 2">7_3</strain>
    </source>
</reference>
<protein>
    <submittedName>
        <fullName evidence="1">Phage tail protein</fullName>
    </submittedName>
</protein>
<organism evidence="1 2">
    <name type="scientific">Caviibacterium pharyngocola</name>
    <dbReference type="NCBI Taxonomy" id="28159"/>
    <lineage>
        <taxon>Bacteria</taxon>
        <taxon>Pseudomonadati</taxon>
        <taxon>Pseudomonadota</taxon>
        <taxon>Gammaproteobacteria</taxon>
        <taxon>Pasteurellales</taxon>
        <taxon>Pasteurellaceae</taxon>
        <taxon>Caviibacterium</taxon>
    </lineage>
</organism>
<dbReference type="OrthoDB" id="5455158at2"/>
<evidence type="ECO:0000313" key="1">
    <source>
        <dbReference type="EMBL" id="PJG83767.1"/>
    </source>
</evidence>
<dbReference type="EMBL" id="PHGZ01000004">
    <property type="protein sequence ID" value="PJG83767.1"/>
    <property type="molecule type" value="Genomic_DNA"/>
</dbReference>
<dbReference type="Proteomes" id="UP000230282">
    <property type="component" value="Unassembled WGS sequence"/>
</dbReference>
<name>A0A2M8RY03_9PAST</name>
<gene>
    <name evidence="1" type="ORF">CVP04_01355</name>
</gene>
<dbReference type="AlphaFoldDB" id="A0A2M8RY03"/>
<dbReference type="InterPro" id="IPR019596">
    <property type="entry name" value="Phage_Mu_GpM_tail_tub"/>
</dbReference>
<evidence type="ECO:0000313" key="2">
    <source>
        <dbReference type="Proteomes" id="UP000230282"/>
    </source>
</evidence>
<dbReference type="RefSeq" id="WP_100295734.1">
    <property type="nucleotide sequence ID" value="NZ_PHGZ01000004.1"/>
</dbReference>
<accession>A0A2M8RY03</accession>
<comment type="caution">
    <text evidence="1">The sequence shown here is derived from an EMBL/GenBank/DDBJ whole genome shotgun (WGS) entry which is preliminary data.</text>
</comment>
<dbReference type="Pfam" id="PF10618">
    <property type="entry name" value="Tail_tube"/>
    <property type="match status" value="1"/>
</dbReference>
<keyword evidence="2" id="KW-1185">Reference proteome</keyword>
<sequence length="122" mass="13655">MALKYASLGVIEVDSRELELTQCKVNTNTGRKAVKTINRKGRVKGFAKGITEYMLSLSVAVPLDEEEPDWDNMEDARVTIEEQNGKRTSYTNCFTTTIGSSYTVDNELIRDIEVVACDKVVE</sequence>